<evidence type="ECO:0000313" key="2">
    <source>
        <dbReference type="EMBL" id="KAF2218281.1"/>
    </source>
</evidence>
<feature type="compositionally biased region" description="Polar residues" evidence="1">
    <location>
        <begin position="29"/>
        <end position="40"/>
    </location>
</feature>
<dbReference type="InterPro" id="IPR038883">
    <property type="entry name" value="AN11006-like"/>
</dbReference>
<dbReference type="PANTHER" id="PTHR42085:SF8">
    <property type="entry name" value="F-BOX DOMAIN-CONTAINING PROTEIN"/>
    <property type="match status" value="1"/>
</dbReference>
<name>A0A6A6FXX7_9PEZI</name>
<sequence length="345" mass="38649">MAIAPGVFRNLMERQAIRKRQRPIAGTDTEVTASQTTPDQSKGGVTILQEPGPGVMRSLPTLLTTYGTLATSFSLATSADQGSEFDASRNVYRQVVTIESSIPFEVIPKLVKKQQDKDTHNFTIRMCPTDRNYFRFMDLPAEIRAMVLSHVLARREFIRLDFDRASKKSTMPPRAYIGNDNAMLFVNKFLHNESAGIFYGMNEFRFASTTIFVRFMKMIGKNAGFIGNLKIEYRCLTNGFEAAAALSTCHSLERLHWPLSWSQRHTHEEQVQALYKALWCYFARHANSSGGIEGGMAGISIGSCGPRHAQYAPNLIRPSATDCDACKFRNDLRALALGDFPVQKE</sequence>
<gene>
    <name evidence="2" type="ORF">BDZ85DRAFT_286479</name>
</gene>
<dbReference type="PANTHER" id="PTHR42085">
    <property type="entry name" value="F-BOX DOMAIN-CONTAINING PROTEIN"/>
    <property type="match status" value="1"/>
</dbReference>
<dbReference type="OrthoDB" id="5272396at2759"/>
<accession>A0A6A6FXX7</accession>
<reference evidence="3" key="1">
    <citation type="journal article" date="2020" name="Stud. Mycol.">
        <title>101 Dothideomycetes genomes: A test case for predicting lifestyles and emergence of pathogens.</title>
        <authorList>
            <person name="Haridas S."/>
            <person name="Albert R."/>
            <person name="Binder M."/>
            <person name="Bloem J."/>
            <person name="LaButti K."/>
            <person name="Salamov A."/>
            <person name="Andreopoulos B."/>
            <person name="Baker S."/>
            <person name="Barry K."/>
            <person name="Bills G."/>
            <person name="Bluhm B."/>
            <person name="Cannon C."/>
            <person name="Castanera R."/>
            <person name="Culley D."/>
            <person name="Daum C."/>
            <person name="Ezra D."/>
            <person name="Gonzalez J."/>
            <person name="Henrissat B."/>
            <person name="Kuo A."/>
            <person name="Liang C."/>
            <person name="Lipzen A."/>
            <person name="Lutzoni F."/>
            <person name="Magnuson J."/>
            <person name="Mondo S."/>
            <person name="Nolan M."/>
            <person name="Ohm R."/>
            <person name="Pangilinan J."/>
            <person name="Park H.-J."/>
            <person name="Ramirez L."/>
            <person name="Alfaro M."/>
            <person name="Sun H."/>
            <person name="Tritt A."/>
            <person name="Yoshinaga Y."/>
            <person name="Zwiers L.-H."/>
            <person name="Turgeon B."/>
            <person name="Goodwin S."/>
            <person name="Spatafora J."/>
            <person name="Crous P."/>
            <person name="Grigoriev I."/>
        </authorList>
    </citation>
    <scope>NUCLEOTIDE SEQUENCE [LARGE SCALE GENOMIC DNA]</scope>
    <source>
        <strain evidence="3">CECT 20119</strain>
    </source>
</reference>
<dbReference type="AlphaFoldDB" id="A0A6A6FXX7"/>
<evidence type="ECO:0000313" key="3">
    <source>
        <dbReference type="Proteomes" id="UP000799538"/>
    </source>
</evidence>
<dbReference type="EMBL" id="ML992558">
    <property type="protein sequence ID" value="KAF2218281.1"/>
    <property type="molecule type" value="Genomic_DNA"/>
</dbReference>
<proteinExistence type="predicted"/>
<feature type="region of interest" description="Disordered" evidence="1">
    <location>
        <begin position="20"/>
        <end position="50"/>
    </location>
</feature>
<evidence type="ECO:0008006" key="4">
    <source>
        <dbReference type="Google" id="ProtNLM"/>
    </source>
</evidence>
<keyword evidence="3" id="KW-1185">Reference proteome</keyword>
<dbReference type="Proteomes" id="UP000799538">
    <property type="component" value="Unassembled WGS sequence"/>
</dbReference>
<organism evidence="2 3">
    <name type="scientific">Elsinoe ampelina</name>
    <dbReference type="NCBI Taxonomy" id="302913"/>
    <lineage>
        <taxon>Eukaryota</taxon>
        <taxon>Fungi</taxon>
        <taxon>Dikarya</taxon>
        <taxon>Ascomycota</taxon>
        <taxon>Pezizomycotina</taxon>
        <taxon>Dothideomycetes</taxon>
        <taxon>Dothideomycetidae</taxon>
        <taxon>Myriangiales</taxon>
        <taxon>Elsinoaceae</taxon>
        <taxon>Elsinoe</taxon>
    </lineage>
</organism>
<evidence type="ECO:0000256" key="1">
    <source>
        <dbReference type="SAM" id="MobiDB-lite"/>
    </source>
</evidence>
<protein>
    <recommendedName>
        <fullName evidence="4">F-box domain-containing protein</fullName>
    </recommendedName>
</protein>